<organism evidence="2 3">
    <name type="scientific">Toxoplasma gondii VAND</name>
    <dbReference type="NCBI Taxonomy" id="933077"/>
    <lineage>
        <taxon>Eukaryota</taxon>
        <taxon>Sar</taxon>
        <taxon>Alveolata</taxon>
        <taxon>Apicomplexa</taxon>
        <taxon>Conoidasida</taxon>
        <taxon>Coccidia</taxon>
        <taxon>Eucoccidiorida</taxon>
        <taxon>Eimeriorina</taxon>
        <taxon>Sarcocystidae</taxon>
        <taxon>Toxoplasma</taxon>
    </lineage>
</organism>
<feature type="region of interest" description="Disordered" evidence="1">
    <location>
        <begin position="753"/>
        <end position="832"/>
    </location>
</feature>
<feature type="compositionally biased region" description="Basic and acidic residues" evidence="1">
    <location>
        <begin position="1048"/>
        <end position="1079"/>
    </location>
</feature>
<gene>
    <name evidence="2" type="ORF">TGVAND_229340</name>
</gene>
<dbReference type="PANTHER" id="PTHR24216">
    <property type="entry name" value="PAXILLIN-RELATED"/>
    <property type="match status" value="1"/>
</dbReference>
<reference evidence="2 3" key="1">
    <citation type="submission" date="2014-08" db="EMBL/GenBank/DDBJ databases">
        <authorList>
            <person name="Sibley D."/>
            <person name="Venepally P."/>
            <person name="Karamycheva S."/>
            <person name="Hadjithomas M."/>
            <person name="Khan A."/>
            <person name="Brunk B."/>
            <person name="Roos D."/>
            <person name="Caler E."/>
            <person name="Lorenzi H."/>
        </authorList>
    </citation>
    <scope>NUCLEOTIDE SEQUENCE [LARGE SCALE GENOMIC DNA]</scope>
    <source>
        <strain evidence="2 3">VAND</strain>
    </source>
</reference>
<feature type="region of interest" description="Disordered" evidence="1">
    <location>
        <begin position="598"/>
        <end position="628"/>
    </location>
</feature>
<feature type="compositionally biased region" description="Polar residues" evidence="1">
    <location>
        <begin position="417"/>
        <end position="427"/>
    </location>
</feature>
<feature type="region of interest" description="Disordered" evidence="1">
    <location>
        <begin position="1"/>
        <end position="28"/>
    </location>
</feature>
<sequence length="1892" mass="204697">MRPRPLGGRRPPEERDSPQRGNNALQRKRALREGLRSTGIYRQLSAGSFPARLASQSPLWTAFSAASRTCSTRASILTSSCRALASSSSAKAVSPPQVYGASRWGRPRQQETHLSPVRFTDLGLSSSKSVHAAMLASSFRRGSPAAPRSRSALRPDLLRSSSFPHSFWWRSSPVSALRPLSSSSSSSSSTSAFFFSPPCLSVRVSSSGVGCSCKFSSRRFSSLGCMHARAAEAPNVAASSLSDAPPVPPRSPLPLSSTSSRPSAFGAPGADVDCASPRKPGLAPLPSSSSSGSSLVASPPASSFGAAAAAAASVLTSSSFLDSSASCVSTASALARPDAPTSAVPAWQRRLEKRKKKEEVKQELRRSVLRQLAALPGVSLLPSAAVPSRCRRPRGSLEPGDSAEAPDNHEAARESETTTTDLASGTLLQDGGASSDFAELVGGRREGVGEPPGAGCGDRSEEAGAPLLSPASARGVELRRGEGDAEKVACDGSAGEESTRKEERRETGERRERREENDPSFASKEREESTREESETRHLKHLEAMAAHASLESLLGQVTKALRKQEIESGGNHRNHGELAALWKLEFADAFLAQDEHTSLPSSSLPSSASSSASSASSSLPSSSASSSLPSSSASSASSLSSSVSLSPLSSSVLSSLSPGEVVCVTSHPYEALASVFLSDLRFQRRLLAVVASRWRRILRAWLVGLHDLKRGEGHPPEMTDFERYLTFVFLPHLQRVTSQSLQVLSRFRRLHAPKTEEERKRRPREKGAPETPEAAPTQPEASSPHSHLSSLPPRVPSPSVSSSPSSSSSSSSSSLSSSLCGGGSVRGRESGRERRDWVLAVSLLEELKEIVLLLRDLAQRRVLLHFAPLVMNAIHIEMQIRRELLSSLASPRPAPVPSLERSAASSSCVSSLSAPPSRPRPRPLSASLSGCSSAWFAPQSQGVAQAVRTAREEFLASPAGRLAAAGSEKATQNAFEKWTGRTRVPADGSDRTAVSSHAAEHAEAARMDLAYIGSAQGDSPLSQLSSSSSLTRTAEEASNEGGGDGVDAYKQEDFTSREDGEAEVRSGCRRGASEEKGETLLILQPSKDSRDGWPSPTQWAAHLQVEILRGFGRMGLYSEKLLHVVSDEATHLWPHDLVFFLFECGRYGLAVQHLIDKHATEVTACVDKMSDPLLYLATAALHRSSVSPRVFFDAALPRLSVAVATYDDPAFLRTMISLCRTLDPHLELPAYRDLVSQTAVAMRRFVPQLDVNAAGLILGLIGNRTARTPRAFWDLSQALCMRLETLQHFYALRQIRRGAAEAPERMQTEKPKALSKRGEEKEPIEQTSANIFTTVASALTLGDIITSLSSFNLRTHLYPFLEDAVCRTLEGVLFARKEALWFLIWIGFASAPNFTPKRLTLALREKMLDDSDSDVQNGLTEINHTVQKLGAFHAQRLLLPLQLMRVYDPEITRICIDTSLSRDRSSFKRLDSSLSLVFPLAYANALRPEFAAESLSAWDVNSARVFLHGNAFRGEYGRATMLAMLWSAAVANLHVQQTHVTSYLDKLFWCIDVPPPALDAWDAFRFSRLPGTGYLASFFSLFNPRACQVRPPPATSAAPSRVPVVSKVSPGAPLHAAAAPAELGRDEDAETSFAPPSFKEWHALDDIRQHDRLAIFQIREPLILLQQIAATYLADVPHAVRRSSKFPLIRAWANAAVDVRVDQDPSLLAIVQEAQGLLLSAGIRSRSFVPCSPEDDFARSRSSADKARDTVASWIGVRDASALSFASSSETDEALLACSAKTRTPQCVHLEFLDGRRPGETAWTRGKFEEKRFGLLVLGEKDGLKTLPSWRTTHFDTGVNLLRLRALKKRGWQIVTVNVHEWSEAQTPDNRLSLLLDKCEAAGISLPFCVE</sequence>
<feature type="compositionally biased region" description="Low complexity" evidence="1">
    <location>
        <begin position="1020"/>
        <end position="1031"/>
    </location>
</feature>
<feature type="compositionally biased region" description="Basic and acidic residues" evidence="1">
    <location>
        <begin position="754"/>
        <end position="769"/>
    </location>
</feature>
<dbReference type="VEuPathDB" id="ToxoDB:TGVAND_229340"/>
<reference evidence="2 3" key="2">
    <citation type="journal article" date="2015" name="Eukaryot. Cell">
        <title>Genetic mapping reveals that sinefungin resistance in Toxoplasma gondii is controlled by a putative amino acid transporter locus that can be used as a negative selectable marker.</title>
        <authorList>
            <person name="Behnke M.S."/>
            <person name="Khan A."/>
            <person name="Sibley L.D."/>
        </authorList>
    </citation>
    <scope>NUCLEOTIDE SEQUENCE [LARGE SCALE GENOMIC DNA]</scope>
    <source>
        <strain evidence="2 3">VAND</strain>
    </source>
</reference>
<feature type="compositionally biased region" description="Basic and acidic residues" evidence="1">
    <location>
        <begin position="406"/>
        <end position="416"/>
    </location>
</feature>
<feature type="compositionally biased region" description="Low complexity" evidence="1">
    <location>
        <begin position="770"/>
        <end position="820"/>
    </location>
</feature>
<feature type="region of interest" description="Disordered" evidence="1">
    <location>
        <begin position="1302"/>
        <end position="1321"/>
    </location>
</feature>
<accession>A0A086PRN5</accession>
<feature type="compositionally biased region" description="Basic and acidic residues" evidence="1">
    <location>
        <begin position="476"/>
        <end position="489"/>
    </location>
</feature>
<dbReference type="OrthoDB" id="333007at2759"/>
<feature type="region of interest" description="Disordered" evidence="1">
    <location>
        <begin position="239"/>
        <end position="296"/>
    </location>
</feature>
<evidence type="ECO:0008006" key="4">
    <source>
        <dbReference type="Google" id="ProtNLM"/>
    </source>
</evidence>
<feature type="compositionally biased region" description="Low complexity" evidence="1">
    <location>
        <begin position="599"/>
        <end position="628"/>
    </location>
</feature>
<evidence type="ECO:0000256" key="1">
    <source>
        <dbReference type="SAM" id="MobiDB-lite"/>
    </source>
</evidence>
<comment type="caution">
    <text evidence="2">The sequence shown here is derived from an EMBL/GenBank/DDBJ whole genome shotgun (WGS) entry which is preliminary data.</text>
</comment>
<dbReference type="Proteomes" id="UP000028840">
    <property type="component" value="Unassembled WGS sequence"/>
</dbReference>
<feature type="region of interest" description="Disordered" evidence="1">
    <location>
        <begin position="383"/>
        <end position="544"/>
    </location>
</feature>
<feature type="compositionally biased region" description="Low complexity" evidence="1">
    <location>
        <begin position="280"/>
        <end position="296"/>
    </location>
</feature>
<feature type="region of interest" description="Disordered" evidence="1">
    <location>
        <begin position="1018"/>
        <end position="1096"/>
    </location>
</feature>
<feature type="compositionally biased region" description="Basic and acidic residues" evidence="1">
    <location>
        <begin position="497"/>
        <end position="543"/>
    </location>
</feature>
<evidence type="ECO:0000313" key="2">
    <source>
        <dbReference type="EMBL" id="KFH03017.1"/>
    </source>
</evidence>
<protein>
    <recommendedName>
        <fullName evidence="4">RAP domain-containing protein</fullName>
    </recommendedName>
</protein>
<dbReference type="EMBL" id="AEYJ02001331">
    <property type="protein sequence ID" value="KFH03017.1"/>
    <property type="molecule type" value="Genomic_DNA"/>
</dbReference>
<name>A0A086PRN5_TOXGO</name>
<dbReference type="PANTHER" id="PTHR24216:SF65">
    <property type="entry name" value="PAXILLIN-LIKE PROTEIN 1"/>
    <property type="match status" value="1"/>
</dbReference>
<feature type="compositionally biased region" description="Low complexity" evidence="1">
    <location>
        <begin position="253"/>
        <end position="263"/>
    </location>
</feature>
<evidence type="ECO:0000313" key="3">
    <source>
        <dbReference type="Proteomes" id="UP000028840"/>
    </source>
</evidence>
<proteinExistence type="predicted"/>